<evidence type="ECO:0000313" key="2">
    <source>
        <dbReference type="EMBL" id="CAD9539296.1"/>
    </source>
</evidence>
<name>A0A6U8XUR0_9DINO</name>
<sequence length="174" mass="19849">MTTQESPKSSLGPATMLTTMFSAPWFAVNWFTQHEGLHSHGGKDMKLAMYSLTTYFLVWYFIMARQGSSKAVVNEEFLKTEHAKKPDAVAWFTSLDRSFLNMQEQCPMFLSSFMVYAIFVSPIKAAYVGWAYSFLTALYPALHPKVPLLFITTFPRYFLIFFMITGCVVAAIRT</sequence>
<feature type="transmembrane region" description="Helical" evidence="1">
    <location>
        <begin position="113"/>
        <end position="134"/>
    </location>
</feature>
<proteinExistence type="predicted"/>
<keyword evidence="1" id="KW-0812">Transmembrane</keyword>
<accession>A0A6U8XUR0</accession>
<dbReference type="InterPro" id="IPR023352">
    <property type="entry name" value="MAPEG-like_dom_sf"/>
</dbReference>
<gene>
    <name evidence="2" type="ORF">BRAN1462_LOCUS15249</name>
</gene>
<feature type="transmembrane region" description="Helical" evidence="1">
    <location>
        <begin position="12"/>
        <end position="32"/>
    </location>
</feature>
<keyword evidence="1" id="KW-1133">Transmembrane helix</keyword>
<dbReference type="AlphaFoldDB" id="A0A6U8XUR0"/>
<feature type="transmembrane region" description="Helical" evidence="1">
    <location>
        <begin position="47"/>
        <end position="64"/>
    </location>
</feature>
<organism evidence="2">
    <name type="scientific">Zooxanthella nutricula</name>
    <dbReference type="NCBI Taxonomy" id="1333877"/>
    <lineage>
        <taxon>Eukaryota</taxon>
        <taxon>Sar</taxon>
        <taxon>Alveolata</taxon>
        <taxon>Dinophyceae</taxon>
        <taxon>Peridiniales</taxon>
        <taxon>Peridiniales incertae sedis</taxon>
        <taxon>Zooxanthella</taxon>
    </lineage>
</organism>
<keyword evidence="1" id="KW-0472">Membrane</keyword>
<dbReference type="SUPFAM" id="SSF161084">
    <property type="entry name" value="MAPEG domain-like"/>
    <property type="match status" value="1"/>
</dbReference>
<reference evidence="2" key="1">
    <citation type="submission" date="2021-01" db="EMBL/GenBank/DDBJ databases">
        <authorList>
            <person name="Corre E."/>
            <person name="Pelletier E."/>
            <person name="Niang G."/>
            <person name="Scheremetjew M."/>
            <person name="Finn R."/>
            <person name="Kale V."/>
            <person name="Holt S."/>
            <person name="Cochrane G."/>
            <person name="Meng A."/>
            <person name="Brown T."/>
            <person name="Cohen L."/>
        </authorList>
    </citation>
    <scope>NUCLEOTIDE SEQUENCE</scope>
    <source>
        <strain evidence="2">RCC3387</strain>
    </source>
</reference>
<dbReference type="Gene3D" id="1.20.120.550">
    <property type="entry name" value="Membrane associated eicosanoid/glutathione metabolism-like domain"/>
    <property type="match status" value="1"/>
</dbReference>
<feature type="transmembrane region" description="Helical" evidence="1">
    <location>
        <begin position="154"/>
        <end position="172"/>
    </location>
</feature>
<evidence type="ECO:0000256" key="1">
    <source>
        <dbReference type="SAM" id="Phobius"/>
    </source>
</evidence>
<protein>
    <submittedName>
        <fullName evidence="2">Uncharacterized protein</fullName>
    </submittedName>
</protein>
<dbReference type="EMBL" id="HBGW01024021">
    <property type="protein sequence ID" value="CAD9539296.1"/>
    <property type="molecule type" value="Transcribed_RNA"/>
</dbReference>